<dbReference type="InterPro" id="IPR027417">
    <property type="entry name" value="P-loop_NTPase"/>
</dbReference>
<proteinExistence type="predicted"/>
<keyword evidence="5" id="KW-1185">Reference proteome</keyword>
<protein>
    <submittedName>
        <fullName evidence="4">GNAT family acetyltransferase</fullName>
    </submittedName>
</protein>
<dbReference type="RefSeq" id="WP_006871067.1">
    <property type="nucleotide sequence ID" value="NZ_CAAAIH010000009.1"/>
</dbReference>
<keyword evidence="1 4" id="KW-0808">Transferase</keyword>
<dbReference type="Gene3D" id="3.40.50.300">
    <property type="entry name" value="P-loop containing nucleotide triphosphate hydrolases"/>
    <property type="match status" value="1"/>
</dbReference>
<dbReference type="Proteomes" id="UP000054703">
    <property type="component" value="Unassembled WGS sequence"/>
</dbReference>
<dbReference type="PANTHER" id="PTHR42919:SF8">
    <property type="entry name" value="N-ALPHA-ACETYLTRANSFERASE 50"/>
    <property type="match status" value="1"/>
</dbReference>
<sequence>MRLYFIGGASGSGKTAVISHLKELLGGDIAVYDFDDIGVPEGADKKWRQESTEKWLQKLLSDGKDACLLGQIVLGEILSCPSAKQIDKINFCLLDVSDFQRIQRLKKRSTYGVDQNMLNWSSWLRMHHQDPQWMQHVIQEDTASIMDFSRLSALKSYEEVANVQILDTTDLALHEVAQELADWVLSFDIEPFHIVKVQPNEIDVIGSKITSYNNSQVPFIQEQPFINLNFSIKDDSGVIIAGITSLMYCWGILFVDILAVDEKYYKTGLGSKLLSHAENEAKKLGATLAHLDTFDFQAKDFYLKQGYEVFGVLDDCPKGHKRFFMKKVLNHKYDQSDQLEIVIDHSPSQFDNDTVMEGLISSNERIMGEPRDKEFSVFLKNDSGNVLGGIQAHFDKESVYIEALWVDEKLRKQGYGSKLMNAAEQEAIKQGCIFSITDTLDFQAEDFYLKNGYQRIGEIKKYWYEHSRFFLKKVL</sequence>
<evidence type="ECO:0000259" key="3">
    <source>
        <dbReference type="PROSITE" id="PS51186"/>
    </source>
</evidence>
<dbReference type="STRING" id="45074.Lsan_2791"/>
<evidence type="ECO:0000313" key="4">
    <source>
        <dbReference type="EMBL" id="KTD56631.1"/>
    </source>
</evidence>
<dbReference type="InterPro" id="IPR016181">
    <property type="entry name" value="Acyl_CoA_acyltransferase"/>
</dbReference>
<dbReference type="Pfam" id="PF00583">
    <property type="entry name" value="Acetyltransf_1"/>
    <property type="match status" value="1"/>
</dbReference>
<dbReference type="Pfam" id="PF13508">
    <property type="entry name" value="Acetyltransf_7"/>
    <property type="match status" value="1"/>
</dbReference>
<dbReference type="GO" id="GO:0016747">
    <property type="term" value="F:acyltransferase activity, transferring groups other than amino-acyl groups"/>
    <property type="evidence" value="ECO:0007669"/>
    <property type="project" value="InterPro"/>
</dbReference>
<dbReference type="CDD" id="cd04301">
    <property type="entry name" value="NAT_SF"/>
    <property type="match status" value="2"/>
</dbReference>
<dbReference type="PROSITE" id="PS51186">
    <property type="entry name" value="GNAT"/>
    <property type="match status" value="2"/>
</dbReference>
<dbReference type="InterPro" id="IPR000182">
    <property type="entry name" value="GNAT_dom"/>
</dbReference>
<dbReference type="InterPro" id="IPR051556">
    <property type="entry name" value="N-term/lysine_N-AcTrnsfr"/>
</dbReference>
<dbReference type="SUPFAM" id="SSF55729">
    <property type="entry name" value="Acyl-CoA N-acyltransferases (Nat)"/>
    <property type="match status" value="2"/>
</dbReference>
<reference evidence="4 5" key="1">
    <citation type="submission" date="2015-11" db="EMBL/GenBank/DDBJ databases">
        <title>Genomic analysis of 38 Legionella species identifies large and diverse effector repertoires.</title>
        <authorList>
            <person name="Burstein D."/>
            <person name="Amaro F."/>
            <person name="Zusman T."/>
            <person name="Lifshitz Z."/>
            <person name="Cohen O."/>
            <person name="Gilbert J.A."/>
            <person name="Pupko T."/>
            <person name="Shuman H.A."/>
            <person name="Segal G."/>
        </authorList>
    </citation>
    <scope>NUCLEOTIDE SEQUENCE [LARGE SCALE GENOMIC DNA]</scope>
    <source>
        <strain evidence="4 5">SC-63-C7</strain>
    </source>
</reference>
<evidence type="ECO:0000256" key="2">
    <source>
        <dbReference type="ARBA" id="ARBA00023315"/>
    </source>
</evidence>
<feature type="domain" description="N-acetyltransferase" evidence="3">
    <location>
        <begin position="329"/>
        <end position="475"/>
    </location>
</feature>
<comment type="caution">
    <text evidence="4">The sequence shown here is derived from an EMBL/GenBank/DDBJ whole genome shotgun (WGS) entry which is preliminary data.</text>
</comment>
<dbReference type="PANTHER" id="PTHR42919">
    <property type="entry name" value="N-ALPHA-ACETYLTRANSFERASE"/>
    <property type="match status" value="1"/>
</dbReference>
<keyword evidence="2" id="KW-0012">Acyltransferase</keyword>
<evidence type="ECO:0000313" key="5">
    <source>
        <dbReference type="Proteomes" id="UP000054703"/>
    </source>
</evidence>
<feature type="domain" description="N-acetyltransferase" evidence="3">
    <location>
        <begin position="184"/>
        <end position="330"/>
    </location>
</feature>
<accession>A0A0W0YIG8</accession>
<organism evidence="4 5">
    <name type="scientific">Legionella santicrucis</name>
    <dbReference type="NCBI Taxonomy" id="45074"/>
    <lineage>
        <taxon>Bacteria</taxon>
        <taxon>Pseudomonadati</taxon>
        <taxon>Pseudomonadota</taxon>
        <taxon>Gammaproteobacteria</taxon>
        <taxon>Legionellales</taxon>
        <taxon>Legionellaceae</taxon>
        <taxon>Legionella</taxon>
    </lineage>
</organism>
<dbReference type="AlphaFoldDB" id="A0A0W0YIG8"/>
<dbReference type="Gene3D" id="3.40.630.30">
    <property type="match status" value="2"/>
</dbReference>
<dbReference type="PATRIC" id="fig|45074.5.peg.3001"/>
<gene>
    <name evidence="4" type="ORF">Lsan_2791</name>
</gene>
<dbReference type="OrthoDB" id="193997at2"/>
<name>A0A0W0YIG8_9GAMM</name>
<dbReference type="EMBL" id="LNYU01000081">
    <property type="protein sequence ID" value="KTD56631.1"/>
    <property type="molecule type" value="Genomic_DNA"/>
</dbReference>
<dbReference type="SUPFAM" id="SSF52540">
    <property type="entry name" value="P-loop containing nucleoside triphosphate hydrolases"/>
    <property type="match status" value="1"/>
</dbReference>
<evidence type="ECO:0000256" key="1">
    <source>
        <dbReference type="ARBA" id="ARBA00022679"/>
    </source>
</evidence>